<comment type="caution">
    <text evidence="7">The sequence shown here is derived from an EMBL/GenBank/DDBJ whole genome shotgun (WGS) entry which is preliminary data.</text>
</comment>
<keyword evidence="1 6" id="KW-0812">Transmembrane</keyword>
<proteinExistence type="inferred from homology"/>
<evidence type="ECO:0000256" key="3">
    <source>
        <dbReference type="ARBA" id="ARBA00022989"/>
    </source>
</evidence>
<evidence type="ECO:0000313" key="7">
    <source>
        <dbReference type="EMBL" id="CAG8905401.1"/>
    </source>
</evidence>
<evidence type="ECO:0000256" key="1">
    <source>
        <dbReference type="ARBA" id="ARBA00022692"/>
    </source>
</evidence>
<sequence>MTNNLNFPRMGNETIRESHGLIPQPTNQIPACDGPYVISALAIASVPLSFNAVPFLILWPLNFSNYYYSQKKRMSARRPHNQSYADVAVKPAPQDTSDVAPAVPADVIYKLLGFTAAMIVGPIGMYFLTVNSIFSGSSTLAGITAAVTANVVLFAYIYVAWTEDKEDRQAASKSDSKKAQ</sequence>
<dbReference type="GO" id="GO:0033116">
    <property type="term" value="C:endoplasmic reticulum-Golgi intermediate compartment membrane"/>
    <property type="evidence" value="ECO:0007669"/>
    <property type="project" value="UniProtKB-SubCell"/>
</dbReference>
<feature type="transmembrane region" description="Helical" evidence="6">
    <location>
        <begin position="140"/>
        <end position="159"/>
    </location>
</feature>
<evidence type="ECO:0000256" key="2">
    <source>
        <dbReference type="ARBA" id="ARBA00022824"/>
    </source>
</evidence>
<organism evidence="7 8">
    <name type="scientific">Penicillium egyptiacum</name>
    <dbReference type="NCBI Taxonomy" id="1303716"/>
    <lineage>
        <taxon>Eukaryota</taxon>
        <taxon>Fungi</taxon>
        <taxon>Dikarya</taxon>
        <taxon>Ascomycota</taxon>
        <taxon>Pezizomycotina</taxon>
        <taxon>Eurotiomycetes</taxon>
        <taxon>Eurotiomycetidae</taxon>
        <taxon>Eurotiales</taxon>
        <taxon>Aspergillaceae</taxon>
        <taxon>Penicillium</taxon>
    </lineage>
</organism>
<evidence type="ECO:0000256" key="5">
    <source>
        <dbReference type="ARBA" id="ARBA00023329"/>
    </source>
</evidence>
<dbReference type="GO" id="GO:0012507">
    <property type="term" value="C:ER to Golgi transport vesicle membrane"/>
    <property type="evidence" value="ECO:0007669"/>
    <property type="project" value="UniProtKB-SubCell"/>
</dbReference>
<comment type="caution">
    <text evidence="6">Lacks conserved residue(s) required for the propagation of feature annotation.</text>
</comment>
<accession>A0A9W4KFK4</accession>
<dbReference type="InterPro" id="IPR019013">
    <property type="entry name" value="Vma21"/>
</dbReference>
<dbReference type="HAMAP" id="MF_03058">
    <property type="entry name" value="VMA21"/>
    <property type="match status" value="1"/>
</dbReference>
<keyword evidence="3 6" id="KW-1133">Transmembrane helix</keyword>
<evidence type="ECO:0008006" key="9">
    <source>
        <dbReference type="Google" id="ProtNLM"/>
    </source>
</evidence>
<dbReference type="Proteomes" id="UP001154252">
    <property type="component" value="Unassembled WGS sequence"/>
</dbReference>
<comment type="subcellular location">
    <subcellularLocation>
        <location evidence="6">Endoplasmic reticulum membrane</location>
        <topology evidence="6">Multi-pass membrane protein</topology>
    </subcellularLocation>
    <subcellularLocation>
        <location evidence="6">Endoplasmic reticulum-Golgi intermediate compartment membrane</location>
        <topology evidence="6">Multi-pass membrane protein</topology>
    </subcellularLocation>
    <subcellularLocation>
        <location evidence="6">Cytoplasmic vesicle</location>
        <location evidence="6">COPII-coated vesicle membrane</location>
        <topology evidence="6">Multi-pass membrane protein</topology>
    </subcellularLocation>
</comment>
<feature type="transmembrane region" description="Helical" evidence="6">
    <location>
        <begin position="48"/>
        <end position="68"/>
    </location>
</feature>
<dbReference type="Pfam" id="PF09446">
    <property type="entry name" value="VMA21"/>
    <property type="match status" value="1"/>
</dbReference>
<keyword evidence="5 6" id="KW-0968">Cytoplasmic vesicle</keyword>
<protein>
    <recommendedName>
        <fullName evidence="9">Vacuolar ATPase assembly integral membrane protein VMA21</fullName>
    </recommendedName>
</protein>
<dbReference type="PANTHER" id="PTHR31792">
    <property type="entry name" value="VACUOLAR ATPASE ASSEMBLY INTEGRAL MEMBRANE PROTEIN VMA21"/>
    <property type="match status" value="1"/>
</dbReference>
<keyword evidence="2 6" id="KW-0256">Endoplasmic reticulum</keyword>
<dbReference type="AlphaFoldDB" id="A0A9W4KFK4"/>
<comment type="function">
    <text evidence="6">Required for the assembly of the V0 complex of the vacuolar ATPase (V-ATPase) in the endoplasmic reticulum.</text>
</comment>
<dbReference type="GO" id="GO:0070072">
    <property type="term" value="P:vacuolar proton-transporting V-type ATPase complex assembly"/>
    <property type="evidence" value="ECO:0007669"/>
    <property type="project" value="UniProtKB-UniRule"/>
</dbReference>
<feature type="transmembrane region" description="Helical" evidence="6">
    <location>
        <begin position="107"/>
        <end position="128"/>
    </location>
</feature>
<dbReference type="GO" id="GO:0005789">
    <property type="term" value="C:endoplasmic reticulum membrane"/>
    <property type="evidence" value="ECO:0007669"/>
    <property type="project" value="UniProtKB-SubCell"/>
</dbReference>
<dbReference type="EMBL" id="CAJVRC010000887">
    <property type="protein sequence ID" value="CAG8905401.1"/>
    <property type="molecule type" value="Genomic_DNA"/>
</dbReference>
<keyword evidence="8" id="KW-1185">Reference proteome</keyword>
<keyword evidence="4 6" id="KW-0472">Membrane</keyword>
<name>A0A9W4KFK4_9EURO</name>
<reference evidence="7" key="1">
    <citation type="submission" date="2021-07" db="EMBL/GenBank/DDBJ databases">
        <authorList>
            <person name="Branca A.L. A."/>
        </authorList>
    </citation>
    <scope>NUCLEOTIDE SEQUENCE</scope>
</reference>
<dbReference type="PANTHER" id="PTHR31792:SF3">
    <property type="entry name" value="VACUOLAR ATPASE ASSEMBLY INTEGRAL MEMBRANE PROTEIN VMA21"/>
    <property type="match status" value="1"/>
</dbReference>
<dbReference type="OrthoDB" id="160405at2759"/>
<evidence type="ECO:0000256" key="4">
    <source>
        <dbReference type="ARBA" id="ARBA00023136"/>
    </source>
</evidence>
<comment type="similarity">
    <text evidence="6">Belongs to the VMA21 family.</text>
</comment>
<evidence type="ECO:0000256" key="6">
    <source>
        <dbReference type="HAMAP-Rule" id="MF_03058"/>
    </source>
</evidence>
<evidence type="ECO:0000313" key="8">
    <source>
        <dbReference type="Proteomes" id="UP001154252"/>
    </source>
</evidence>
<gene>
    <name evidence="7" type="ORF">PEGY_LOCUS8154</name>
</gene>